<dbReference type="Pfam" id="PF14223">
    <property type="entry name" value="Retrotran_gag_2"/>
    <property type="match status" value="1"/>
</dbReference>
<evidence type="ECO:0000313" key="1">
    <source>
        <dbReference type="EMBL" id="KAH1064316.1"/>
    </source>
</evidence>
<comment type="caution">
    <text evidence="1">The sequence shown here is derived from an EMBL/GenBank/DDBJ whole genome shotgun (WGS) entry which is preliminary data.</text>
</comment>
<dbReference type="PANTHER" id="PTHR47592">
    <property type="entry name" value="PBF68 PROTEIN"/>
    <property type="match status" value="1"/>
</dbReference>
<reference evidence="1 2" key="1">
    <citation type="journal article" date="2021" name="Plant Biotechnol. J.">
        <title>Multi-omics assisted identification of the key and species-specific regulatory components of drought-tolerant mechanisms in Gossypium stocksii.</title>
        <authorList>
            <person name="Yu D."/>
            <person name="Ke L."/>
            <person name="Zhang D."/>
            <person name="Wu Y."/>
            <person name="Sun Y."/>
            <person name="Mei J."/>
            <person name="Sun J."/>
            <person name="Sun Y."/>
        </authorList>
    </citation>
    <scope>NUCLEOTIDE SEQUENCE [LARGE SCALE GENOMIC DNA]</scope>
    <source>
        <strain evidence="2">cv. E1</strain>
        <tissue evidence="1">Leaf</tissue>
    </source>
</reference>
<dbReference type="PANTHER" id="PTHR47592:SF27">
    <property type="entry name" value="OS08G0421700 PROTEIN"/>
    <property type="match status" value="1"/>
</dbReference>
<dbReference type="OrthoDB" id="1300022at2759"/>
<gene>
    <name evidence="1" type="ORF">J1N35_029303</name>
</gene>
<dbReference type="Proteomes" id="UP000828251">
    <property type="component" value="Unassembled WGS sequence"/>
</dbReference>
<keyword evidence="2" id="KW-1185">Reference proteome</keyword>
<sequence>MNGLLDALYEVCSVKKTTKELWISLDHKYKAEDAGTKKFLVAKFLNFALVDSKLVVNQVQKLQLTIYRIFVERMIISESFQVAAIIEKLPPIWNDFKNCLKHKRKEMSVEDLIIRLRIEKDNRGMEKGSTK</sequence>
<name>A0A9D3UXP0_9ROSI</name>
<evidence type="ECO:0000313" key="2">
    <source>
        <dbReference type="Proteomes" id="UP000828251"/>
    </source>
</evidence>
<accession>A0A9D3UXP0</accession>
<organism evidence="1 2">
    <name type="scientific">Gossypium stocksii</name>
    <dbReference type="NCBI Taxonomy" id="47602"/>
    <lineage>
        <taxon>Eukaryota</taxon>
        <taxon>Viridiplantae</taxon>
        <taxon>Streptophyta</taxon>
        <taxon>Embryophyta</taxon>
        <taxon>Tracheophyta</taxon>
        <taxon>Spermatophyta</taxon>
        <taxon>Magnoliopsida</taxon>
        <taxon>eudicotyledons</taxon>
        <taxon>Gunneridae</taxon>
        <taxon>Pentapetalae</taxon>
        <taxon>rosids</taxon>
        <taxon>malvids</taxon>
        <taxon>Malvales</taxon>
        <taxon>Malvaceae</taxon>
        <taxon>Malvoideae</taxon>
        <taxon>Gossypium</taxon>
    </lineage>
</organism>
<protein>
    <submittedName>
        <fullName evidence="1">Uncharacterized protein</fullName>
    </submittedName>
</protein>
<proteinExistence type="predicted"/>
<dbReference type="AlphaFoldDB" id="A0A9D3UXP0"/>
<dbReference type="EMBL" id="JAIQCV010000009">
    <property type="protein sequence ID" value="KAH1064316.1"/>
    <property type="molecule type" value="Genomic_DNA"/>
</dbReference>